<evidence type="ECO:0000313" key="14">
    <source>
        <dbReference type="EMBL" id="RZC33846.1"/>
    </source>
</evidence>
<dbReference type="InterPro" id="IPR017905">
    <property type="entry name" value="ERV/ALR_sulphydryl_oxidase"/>
</dbReference>
<organism evidence="14 15">
    <name type="scientific">Asbolus verrucosus</name>
    <name type="common">Desert ironclad beetle</name>
    <dbReference type="NCBI Taxonomy" id="1661398"/>
    <lineage>
        <taxon>Eukaryota</taxon>
        <taxon>Metazoa</taxon>
        <taxon>Ecdysozoa</taxon>
        <taxon>Arthropoda</taxon>
        <taxon>Hexapoda</taxon>
        <taxon>Insecta</taxon>
        <taxon>Pterygota</taxon>
        <taxon>Neoptera</taxon>
        <taxon>Endopterygota</taxon>
        <taxon>Coleoptera</taxon>
        <taxon>Polyphaga</taxon>
        <taxon>Cucujiformia</taxon>
        <taxon>Tenebrionidae</taxon>
        <taxon>Pimeliinae</taxon>
        <taxon>Asbolus</taxon>
    </lineage>
</organism>
<dbReference type="STRING" id="1661398.A0A482VMF6"/>
<dbReference type="Pfam" id="PF04777">
    <property type="entry name" value="Evr1_Alr"/>
    <property type="match status" value="1"/>
</dbReference>
<protein>
    <recommendedName>
        <fullName evidence="10">Sulfhydryl oxidase</fullName>
        <ecNumber evidence="10">1.8.3.2</ecNumber>
    </recommendedName>
</protein>
<evidence type="ECO:0000256" key="1">
    <source>
        <dbReference type="ARBA" id="ARBA00001974"/>
    </source>
</evidence>
<comment type="caution">
    <text evidence="14">The sequence shown here is derived from an EMBL/GenBank/DDBJ whole genome shotgun (WGS) entry which is preliminary data.</text>
</comment>
<evidence type="ECO:0000256" key="4">
    <source>
        <dbReference type="ARBA" id="ARBA00022729"/>
    </source>
</evidence>
<keyword evidence="8" id="KW-0325">Glycoprotein</keyword>
<dbReference type="Pfam" id="PF00085">
    <property type="entry name" value="Thioredoxin"/>
    <property type="match status" value="1"/>
</dbReference>
<dbReference type="SUPFAM" id="SSF69000">
    <property type="entry name" value="FAD-dependent thiol oxidase"/>
    <property type="match status" value="1"/>
</dbReference>
<feature type="chain" id="PRO_5019745081" description="Sulfhydryl oxidase" evidence="11">
    <location>
        <begin position="23"/>
        <end position="558"/>
    </location>
</feature>
<dbReference type="InterPro" id="IPR041269">
    <property type="entry name" value="QSOX_Trx1"/>
</dbReference>
<dbReference type="GO" id="GO:0003756">
    <property type="term" value="F:protein disulfide isomerase activity"/>
    <property type="evidence" value="ECO:0007669"/>
    <property type="project" value="TreeGrafter"/>
</dbReference>
<dbReference type="PROSITE" id="PS51352">
    <property type="entry name" value="THIOREDOXIN_2"/>
    <property type="match status" value="1"/>
</dbReference>
<dbReference type="GO" id="GO:0000139">
    <property type="term" value="C:Golgi membrane"/>
    <property type="evidence" value="ECO:0007669"/>
    <property type="project" value="TreeGrafter"/>
</dbReference>
<dbReference type="Gene3D" id="1.20.120.310">
    <property type="entry name" value="ERV/ALR sulfhydryl oxidase domain"/>
    <property type="match status" value="1"/>
</dbReference>
<name>A0A482VMF6_ASBVE</name>
<keyword evidence="6 10" id="KW-0560">Oxidoreductase</keyword>
<evidence type="ECO:0000256" key="3">
    <source>
        <dbReference type="ARBA" id="ARBA00022630"/>
    </source>
</evidence>
<dbReference type="OrthoDB" id="59470at2759"/>
<comment type="catalytic activity">
    <reaction evidence="9 10">
        <text>2 R'C(R)SH + O2 = R'C(R)S-S(R)CR' + H2O2</text>
        <dbReference type="Rhea" id="RHEA:17357"/>
        <dbReference type="ChEBI" id="CHEBI:15379"/>
        <dbReference type="ChEBI" id="CHEBI:16240"/>
        <dbReference type="ChEBI" id="CHEBI:16520"/>
        <dbReference type="ChEBI" id="CHEBI:17412"/>
        <dbReference type="EC" id="1.8.3.2"/>
    </reaction>
</comment>
<dbReference type="EC" id="1.8.3.2" evidence="10"/>
<evidence type="ECO:0000256" key="2">
    <source>
        <dbReference type="ARBA" id="ARBA00006041"/>
    </source>
</evidence>
<dbReference type="PROSITE" id="PS51324">
    <property type="entry name" value="ERV_ALR"/>
    <property type="match status" value="1"/>
</dbReference>
<feature type="domain" description="ERV/ALR sulfhydryl oxidase" evidence="12">
    <location>
        <begin position="408"/>
        <end position="508"/>
    </location>
</feature>
<dbReference type="InterPro" id="IPR040986">
    <property type="entry name" value="QSOX_FAD-bd_dom"/>
</dbReference>
<comment type="function">
    <text evidence="10">Catalyzes the oxidation of sulfhydryl groups in peptide and protein thiols to disulfides with the reduction of oxygen to hydrogen peroxide.</text>
</comment>
<dbReference type="Gene3D" id="3.40.30.10">
    <property type="entry name" value="Glutaredoxin"/>
    <property type="match status" value="2"/>
</dbReference>
<keyword evidence="5 10" id="KW-0274">FAD</keyword>
<accession>A0A482VMF6</accession>
<dbReference type="FunFam" id="3.40.30.10:FF:000073">
    <property type="entry name" value="Sulfhydryl oxidase"/>
    <property type="match status" value="1"/>
</dbReference>
<keyword evidence="4 11" id="KW-0732">Signal</keyword>
<evidence type="ECO:0000256" key="9">
    <source>
        <dbReference type="ARBA" id="ARBA00048864"/>
    </source>
</evidence>
<dbReference type="InterPro" id="IPR013766">
    <property type="entry name" value="Thioredoxin_domain"/>
</dbReference>
<dbReference type="Proteomes" id="UP000292052">
    <property type="component" value="Unassembled WGS sequence"/>
</dbReference>
<gene>
    <name evidence="14" type="ORF">BDFB_008825</name>
</gene>
<feature type="signal peptide" evidence="11">
    <location>
        <begin position="1"/>
        <end position="22"/>
    </location>
</feature>
<evidence type="ECO:0000256" key="11">
    <source>
        <dbReference type="SAM" id="SignalP"/>
    </source>
</evidence>
<dbReference type="AlphaFoldDB" id="A0A482VMF6"/>
<evidence type="ECO:0000256" key="7">
    <source>
        <dbReference type="ARBA" id="ARBA00023157"/>
    </source>
</evidence>
<dbReference type="Pfam" id="PF18108">
    <property type="entry name" value="QSOX_Trx1"/>
    <property type="match status" value="1"/>
</dbReference>
<dbReference type="PANTHER" id="PTHR22897:SF8">
    <property type="entry name" value="SULFHYDRYL OXIDASE"/>
    <property type="match status" value="1"/>
</dbReference>
<evidence type="ECO:0000313" key="15">
    <source>
        <dbReference type="Proteomes" id="UP000292052"/>
    </source>
</evidence>
<dbReference type="EMBL" id="QDEB01085154">
    <property type="protein sequence ID" value="RZC33846.1"/>
    <property type="molecule type" value="Genomic_DNA"/>
</dbReference>
<dbReference type="FunFam" id="1.20.120.310:FF:000001">
    <property type="entry name" value="Sulfhydryl oxidase"/>
    <property type="match status" value="1"/>
</dbReference>
<proteinExistence type="inferred from homology"/>
<comment type="similarity">
    <text evidence="2 10">Belongs to the quiescin-sulfhydryl oxidase (QSOX) family.</text>
</comment>
<evidence type="ECO:0000256" key="6">
    <source>
        <dbReference type="ARBA" id="ARBA00023002"/>
    </source>
</evidence>
<dbReference type="PANTHER" id="PTHR22897">
    <property type="entry name" value="QUIESCIN Q6-RELATED SULFHYDRYL OXIDASE"/>
    <property type="match status" value="1"/>
</dbReference>
<dbReference type="GO" id="GO:0016971">
    <property type="term" value="F:flavin-dependent sulfhydryl oxidase activity"/>
    <property type="evidence" value="ECO:0007669"/>
    <property type="project" value="InterPro"/>
</dbReference>
<dbReference type="Pfam" id="PF18371">
    <property type="entry name" value="FAD_SOX"/>
    <property type="match status" value="1"/>
</dbReference>
<dbReference type="InterPro" id="IPR036774">
    <property type="entry name" value="ERV/ALR_sulphydryl_oxid_sf"/>
</dbReference>
<comment type="cofactor">
    <cofactor evidence="1 10">
        <name>FAD</name>
        <dbReference type="ChEBI" id="CHEBI:57692"/>
    </cofactor>
</comment>
<keyword evidence="3 10" id="KW-0285">Flavoprotein</keyword>
<evidence type="ECO:0000259" key="12">
    <source>
        <dbReference type="PROSITE" id="PS51324"/>
    </source>
</evidence>
<sequence>MKTTEILCITLSLLTNLNPAPADQEKKHVQLYHAEDDVQILDIDNFKTQVENKSHAWLVEFYMGWCGNCQRFAPSWKALATDIFNWKDLVQVGAVACSDEINSPLCREYEIVHYPAVKYFHENYQTIPQDLGVFVHNITEGISSLRHHVIDRIVTEINEGRGVMYPNLLPYTHSDVSRLFDSVPSTIQYIFLVVQAPQSYLGAEVALDLHKTLGIAIRYAFNNHSGLVNNLPIDKFPGVVVLDRNNSIHVLPGVINDIKQLKSAIAIFLSDKGIKIFEEIPSKTKNPTNKPTPDPKQKARTLLKQRIQKMGDVVFQMDLESAVRYSLKLEIANIKIIQDEQLKALVAYLGVVEKYFPFGHNASSFLKELIDFTHNVGQIEGWKIGEIVKRAEENRVFSSPQRFLACEGSLSRYRGYPCSLWKLFHYLTVNAVQEENPKEILDVMHGYVKFFFACAVCSQHFQEMAARRNMSDVASLDSAILWLWEAHNEVNERLAGDLTEDPEFPKRQFPTNEACPRCVNLDNSWNSEEVLKYLKNMYGSFNVRYIGSDTKVLFPGLE</sequence>
<keyword evidence="15" id="KW-1185">Reference proteome</keyword>
<dbReference type="GO" id="GO:0005615">
    <property type="term" value="C:extracellular space"/>
    <property type="evidence" value="ECO:0007669"/>
    <property type="project" value="TreeGrafter"/>
</dbReference>
<dbReference type="InterPro" id="IPR042568">
    <property type="entry name" value="QSOX_FAD-bd_sf"/>
</dbReference>
<evidence type="ECO:0000256" key="8">
    <source>
        <dbReference type="ARBA" id="ARBA00023180"/>
    </source>
</evidence>
<keyword evidence="7" id="KW-1015">Disulfide bond</keyword>
<evidence type="ECO:0000256" key="10">
    <source>
        <dbReference type="RuleBase" id="RU371123"/>
    </source>
</evidence>
<feature type="domain" description="Thioredoxin" evidence="13">
    <location>
        <begin position="14"/>
        <end position="162"/>
    </location>
</feature>
<reference evidence="14 15" key="1">
    <citation type="submission" date="2017-03" db="EMBL/GenBank/DDBJ databases">
        <title>Genome of the blue death feigning beetle - Asbolus verrucosus.</title>
        <authorList>
            <person name="Rider S.D."/>
        </authorList>
    </citation>
    <scope>NUCLEOTIDE SEQUENCE [LARGE SCALE GENOMIC DNA]</scope>
    <source>
        <strain evidence="14">Butters</strain>
        <tissue evidence="14">Head and leg muscle</tissue>
    </source>
</reference>
<dbReference type="InterPro" id="IPR039798">
    <property type="entry name" value="Sulfhydryl_oxidase"/>
</dbReference>
<dbReference type="Gene3D" id="1.20.120.1960">
    <property type="entry name" value="QSOX sulfhydryl oxidase domain"/>
    <property type="match status" value="1"/>
</dbReference>
<dbReference type="SUPFAM" id="SSF52833">
    <property type="entry name" value="Thioredoxin-like"/>
    <property type="match status" value="1"/>
</dbReference>
<evidence type="ECO:0000256" key="5">
    <source>
        <dbReference type="ARBA" id="ARBA00022827"/>
    </source>
</evidence>
<dbReference type="FunFam" id="1.20.120.1960:FF:000001">
    <property type="entry name" value="Sulfhydryl oxidase"/>
    <property type="match status" value="1"/>
</dbReference>
<evidence type="ECO:0000259" key="13">
    <source>
        <dbReference type="PROSITE" id="PS51352"/>
    </source>
</evidence>
<dbReference type="InterPro" id="IPR036249">
    <property type="entry name" value="Thioredoxin-like_sf"/>
</dbReference>
<dbReference type="GO" id="GO:0006457">
    <property type="term" value="P:protein folding"/>
    <property type="evidence" value="ECO:0007669"/>
    <property type="project" value="TreeGrafter"/>
</dbReference>